<dbReference type="Proteomes" id="UP000824070">
    <property type="component" value="Unassembled WGS sequence"/>
</dbReference>
<name>A0A9D1S3G8_9FIRM</name>
<keyword evidence="1" id="KW-0472">Membrane</keyword>
<dbReference type="AlphaFoldDB" id="A0A9D1S3G8"/>
<protein>
    <submittedName>
        <fullName evidence="2">Uncharacterized protein</fullName>
    </submittedName>
</protein>
<evidence type="ECO:0000256" key="1">
    <source>
        <dbReference type="SAM" id="Phobius"/>
    </source>
</evidence>
<feature type="transmembrane region" description="Helical" evidence="1">
    <location>
        <begin position="12"/>
        <end position="31"/>
    </location>
</feature>
<reference evidence="2" key="1">
    <citation type="submission" date="2020-10" db="EMBL/GenBank/DDBJ databases">
        <authorList>
            <person name="Gilroy R."/>
        </authorList>
    </citation>
    <scope>NUCLEOTIDE SEQUENCE</scope>
    <source>
        <strain evidence="2">ChiGjej1B1-22543</strain>
    </source>
</reference>
<dbReference type="EMBL" id="DVMV01000022">
    <property type="protein sequence ID" value="HIU45292.1"/>
    <property type="molecule type" value="Genomic_DNA"/>
</dbReference>
<accession>A0A9D1S3G8</accession>
<keyword evidence="1" id="KW-0812">Transmembrane</keyword>
<proteinExistence type="predicted"/>
<keyword evidence="1" id="KW-1133">Transmembrane helix</keyword>
<feature type="transmembrane region" description="Helical" evidence="1">
    <location>
        <begin position="131"/>
        <end position="152"/>
    </location>
</feature>
<feature type="transmembrane region" description="Helical" evidence="1">
    <location>
        <begin position="164"/>
        <end position="184"/>
    </location>
</feature>
<feature type="transmembrane region" description="Helical" evidence="1">
    <location>
        <begin position="199"/>
        <end position="219"/>
    </location>
</feature>
<comment type="caution">
    <text evidence="2">The sequence shown here is derived from an EMBL/GenBank/DDBJ whole genome shotgun (WGS) entry which is preliminary data.</text>
</comment>
<organism evidence="2 3">
    <name type="scientific">Candidatus Alloenteromonas pullicola</name>
    <dbReference type="NCBI Taxonomy" id="2840784"/>
    <lineage>
        <taxon>Bacteria</taxon>
        <taxon>Bacillati</taxon>
        <taxon>Bacillota</taxon>
        <taxon>Bacillota incertae sedis</taxon>
        <taxon>Candidatus Alloenteromonas</taxon>
    </lineage>
</organism>
<evidence type="ECO:0000313" key="2">
    <source>
        <dbReference type="EMBL" id="HIU45292.1"/>
    </source>
</evidence>
<feature type="transmembrane region" description="Helical" evidence="1">
    <location>
        <begin position="89"/>
        <end position="111"/>
    </location>
</feature>
<gene>
    <name evidence="2" type="ORF">IAC52_03225</name>
</gene>
<evidence type="ECO:0000313" key="3">
    <source>
        <dbReference type="Proteomes" id="UP000824070"/>
    </source>
</evidence>
<sequence length="241" mass="25590">MVSNKLRSPVYLLFATLASLMFLAVIGYLAFEHIVDAVSDPRLQSGQALSIDVLYGIFGNAAFYSAIALFGLVCLISMLIGAFAKSSPVILCSSIFLGLAGAMSAVVYFVGFDFASLSKIFDFSSVSLSSLRIPGYLIGYGVVLLFGLFTIIACNASGRSPLSVTLGVIAFIAGLAATGLFIPYQDLIKDFESFIRLDGLFLLFIALLPTLAGIAVLGLSCYRAKAIYEEPEVEAIPSVTL</sequence>
<reference evidence="2" key="2">
    <citation type="journal article" date="2021" name="PeerJ">
        <title>Extensive microbial diversity within the chicken gut microbiome revealed by metagenomics and culture.</title>
        <authorList>
            <person name="Gilroy R."/>
            <person name="Ravi A."/>
            <person name="Getino M."/>
            <person name="Pursley I."/>
            <person name="Horton D.L."/>
            <person name="Alikhan N.F."/>
            <person name="Baker D."/>
            <person name="Gharbi K."/>
            <person name="Hall N."/>
            <person name="Watson M."/>
            <person name="Adriaenssens E.M."/>
            <person name="Foster-Nyarko E."/>
            <person name="Jarju S."/>
            <person name="Secka A."/>
            <person name="Antonio M."/>
            <person name="Oren A."/>
            <person name="Chaudhuri R.R."/>
            <person name="La Ragione R."/>
            <person name="Hildebrand F."/>
            <person name="Pallen M.J."/>
        </authorList>
    </citation>
    <scope>NUCLEOTIDE SEQUENCE</scope>
    <source>
        <strain evidence="2">ChiGjej1B1-22543</strain>
    </source>
</reference>
<feature type="transmembrane region" description="Helical" evidence="1">
    <location>
        <begin position="61"/>
        <end position="82"/>
    </location>
</feature>